<accession>A0A0D0FM10</accession>
<dbReference type="SMART" id="SM00418">
    <property type="entry name" value="HTH_ARSR"/>
    <property type="match status" value="1"/>
</dbReference>
<proteinExistence type="predicted"/>
<dbReference type="PROSITE" id="PS50987">
    <property type="entry name" value="HTH_ARSR_2"/>
    <property type="match status" value="1"/>
</dbReference>
<dbReference type="AlphaFoldDB" id="A0A0D0FM10"/>
<dbReference type="PRINTS" id="PR00778">
    <property type="entry name" value="HTHARSR"/>
</dbReference>
<reference evidence="5 6" key="1">
    <citation type="submission" date="2015-01" db="EMBL/GenBank/DDBJ databases">
        <title>Draft Genome Sequences of Four Bacillus thermoamylovorans Strains, Isolated From Food Products.</title>
        <authorList>
            <person name="Krawcyk A.O."/>
            <person name="Berendsen E.M."/>
            <person name="Eijlander R.T."/>
            <person name="de Jong A."/>
            <person name="Wells-Bennik M."/>
            <person name="Kuipers O.P."/>
        </authorList>
    </citation>
    <scope>NUCLEOTIDE SEQUENCE [LARGE SCALE GENOMIC DNA]</scope>
    <source>
        <strain evidence="5 6">B4167</strain>
    </source>
</reference>
<dbReference type="InterPro" id="IPR051081">
    <property type="entry name" value="HTH_MetalResp_TranReg"/>
</dbReference>
<dbReference type="Gene3D" id="1.10.10.10">
    <property type="entry name" value="Winged helix-like DNA-binding domain superfamily/Winged helix DNA-binding domain"/>
    <property type="match status" value="1"/>
</dbReference>
<evidence type="ECO:0000259" key="4">
    <source>
        <dbReference type="PROSITE" id="PS50987"/>
    </source>
</evidence>
<evidence type="ECO:0000313" key="6">
    <source>
        <dbReference type="Proteomes" id="UP000032076"/>
    </source>
</evidence>
<comment type="caution">
    <text evidence="5">The sequence shown here is derived from an EMBL/GenBank/DDBJ whole genome shotgun (WGS) entry which is preliminary data.</text>
</comment>
<dbReference type="NCBIfam" id="NF033788">
    <property type="entry name" value="HTH_metalloreg"/>
    <property type="match status" value="1"/>
</dbReference>
<feature type="domain" description="HTH arsR-type" evidence="4">
    <location>
        <begin position="4"/>
        <end position="98"/>
    </location>
</feature>
<organism evidence="5 6">
    <name type="scientific">Caldibacillus thermoamylovorans</name>
    <dbReference type="NCBI Taxonomy" id="35841"/>
    <lineage>
        <taxon>Bacteria</taxon>
        <taxon>Bacillati</taxon>
        <taxon>Bacillota</taxon>
        <taxon>Bacilli</taxon>
        <taxon>Bacillales</taxon>
        <taxon>Bacillaceae</taxon>
        <taxon>Caldibacillus</taxon>
    </lineage>
</organism>
<evidence type="ECO:0000256" key="1">
    <source>
        <dbReference type="ARBA" id="ARBA00023015"/>
    </source>
</evidence>
<dbReference type="SUPFAM" id="SSF46785">
    <property type="entry name" value="Winged helix' DNA-binding domain"/>
    <property type="match status" value="1"/>
</dbReference>
<gene>
    <name evidence="5" type="ORF">B4167_1849</name>
</gene>
<dbReference type="PANTHER" id="PTHR33154">
    <property type="entry name" value="TRANSCRIPTIONAL REGULATOR, ARSR FAMILY"/>
    <property type="match status" value="1"/>
</dbReference>
<dbReference type="InterPro" id="IPR036390">
    <property type="entry name" value="WH_DNA-bd_sf"/>
</dbReference>
<dbReference type="InterPro" id="IPR011991">
    <property type="entry name" value="ArsR-like_HTH"/>
</dbReference>
<dbReference type="Proteomes" id="UP000032076">
    <property type="component" value="Unassembled WGS sequence"/>
</dbReference>
<dbReference type="OrthoDB" id="9798835at2"/>
<dbReference type="PROSITE" id="PS00846">
    <property type="entry name" value="HTH_ARSR_1"/>
    <property type="match status" value="1"/>
</dbReference>
<keyword evidence="1" id="KW-0805">Transcription regulation</keyword>
<name>A0A0D0FM10_9BACI</name>
<evidence type="ECO:0000256" key="3">
    <source>
        <dbReference type="ARBA" id="ARBA00023163"/>
    </source>
</evidence>
<evidence type="ECO:0000313" key="5">
    <source>
        <dbReference type="EMBL" id="KIO73787.1"/>
    </source>
</evidence>
<dbReference type="PANTHER" id="PTHR33154:SF18">
    <property type="entry name" value="ARSENICAL RESISTANCE OPERON REPRESSOR"/>
    <property type="match status" value="1"/>
</dbReference>
<evidence type="ECO:0000256" key="2">
    <source>
        <dbReference type="ARBA" id="ARBA00023125"/>
    </source>
</evidence>
<dbReference type="EMBL" id="JXLU01000021">
    <property type="protein sequence ID" value="KIO73787.1"/>
    <property type="molecule type" value="Genomic_DNA"/>
</dbReference>
<dbReference type="CDD" id="cd00090">
    <property type="entry name" value="HTH_ARSR"/>
    <property type="match status" value="1"/>
</dbReference>
<dbReference type="InterPro" id="IPR036388">
    <property type="entry name" value="WH-like_DNA-bd_sf"/>
</dbReference>
<dbReference type="GO" id="GO:0003677">
    <property type="term" value="F:DNA binding"/>
    <property type="evidence" value="ECO:0007669"/>
    <property type="project" value="UniProtKB-KW"/>
</dbReference>
<keyword evidence="2" id="KW-0238">DNA-binding</keyword>
<dbReference type="RefSeq" id="WP_041844634.1">
    <property type="nucleotide sequence ID" value="NZ_JXLR01000004.1"/>
</dbReference>
<keyword evidence="3" id="KW-0804">Transcription</keyword>
<dbReference type="InterPro" id="IPR018334">
    <property type="entry name" value="ArsR_HTH"/>
</dbReference>
<dbReference type="InterPro" id="IPR001845">
    <property type="entry name" value="HTH_ArsR_DNA-bd_dom"/>
</dbReference>
<dbReference type="Pfam" id="PF01022">
    <property type="entry name" value="HTH_5"/>
    <property type="match status" value="1"/>
</dbReference>
<protein>
    <recommendedName>
        <fullName evidence="4">HTH arsR-type domain-containing protein</fullName>
    </recommendedName>
</protein>
<dbReference type="GO" id="GO:0003700">
    <property type="term" value="F:DNA-binding transcription factor activity"/>
    <property type="evidence" value="ECO:0007669"/>
    <property type="project" value="InterPro"/>
</dbReference>
<sequence length="108" mass="12401">MEALKPTFLQYEKKFKALADQKRLEIMYELCQRGQTCVCDLTESFGVSQSKLSYHLKILLDADLIVKQTKGTWSYYDINENEVNSLLSEELCCIFRKTGNKAANNSCC</sequence>